<gene>
    <name evidence="1" type="ORF">DNK49_08765</name>
</gene>
<dbReference type="Pfam" id="PF13279">
    <property type="entry name" value="4HBT_2"/>
    <property type="match status" value="1"/>
</dbReference>
<name>A0A323UWC4_9RHOO</name>
<organism evidence="1 2">
    <name type="scientific">Parazoarcus communis SWub3 = DSM 12120</name>
    <dbReference type="NCBI Taxonomy" id="1121029"/>
    <lineage>
        <taxon>Bacteria</taxon>
        <taxon>Pseudomonadati</taxon>
        <taxon>Pseudomonadota</taxon>
        <taxon>Betaproteobacteria</taxon>
        <taxon>Rhodocyclales</taxon>
        <taxon>Zoogloeaceae</taxon>
        <taxon>Parazoarcus</taxon>
    </lineage>
</organism>
<evidence type="ECO:0000313" key="1">
    <source>
        <dbReference type="EMBL" id="PZA16747.1"/>
    </source>
</evidence>
<dbReference type="Gene3D" id="3.10.129.10">
    <property type="entry name" value="Hotdog Thioesterase"/>
    <property type="match status" value="1"/>
</dbReference>
<dbReference type="SUPFAM" id="SSF54637">
    <property type="entry name" value="Thioesterase/thiol ester dehydrase-isomerase"/>
    <property type="match status" value="1"/>
</dbReference>
<dbReference type="PANTHER" id="PTHR31793:SF24">
    <property type="entry name" value="LONG-CHAIN ACYL-COA THIOESTERASE FADM"/>
    <property type="match status" value="1"/>
</dbReference>
<accession>A0A323UWC4</accession>
<dbReference type="GO" id="GO:0047617">
    <property type="term" value="F:fatty acyl-CoA hydrolase activity"/>
    <property type="evidence" value="ECO:0007669"/>
    <property type="project" value="TreeGrafter"/>
</dbReference>
<dbReference type="OrthoDB" id="21822at2"/>
<comment type="caution">
    <text evidence="1">The sequence shown here is derived from an EMBL/GenBank/DDBJ whole genome shotgun (WGS) entry which is preliminary data.</text>
</comment>
<dbReference type="Proteomes" id="UP000248259">
    <property type="component" value="Unassembled WGS sequence"/>
</dbReference>
<protein>
    <submittedName>
        <fullName evidence="1">Acyl-CoA thioesterase</fullName>
    </submittedName>
</protein>
<evidence type="ECO:0000313" key="2">
    <source>
        <dbReference type="Proteomes" id="UP000248259"/>
    </source>
</evidence>
<dbReference type="InterPro" id="IPR029069">
    <property type="entry name" value="HotDog_dom_sf"/>
</dbReference>
<keyword evidence="2" id="KW-1185">Reference proteome</keyword>
<reference evidence="1 2" key="1">
    <citation type="submission" date="2018-06" db="EMBL/GenBank/DDBJ databases">
        <title>Azoarcus communis strain SWub3 genome.</title>
        <authorList>
            <person name="Zorraquino Salvo V."/>
            <person name="Toubiana D."/>
            <person name="Blumwald E."/>
        </authorList>
    </citation>
    <scope>NUCLEOTIDE SEQUENCE [LARGE SCALE GENOMIC DNA]</scope>
    <source>
        <strain evidence="1 2">SWub3</strain>
    </source>
</reference>
<proteinExistence type="predicted"/>
<dbReference type="RefSeq" id="WP_110523974.1">
    <property type="nucleotide sequence ID" value="NZ_QKOE01000005.1"/>
</dbReference>
<dbReference type="InterPro" id="IPR050563">
    <property type="entry name" value="4-hydroxybenzoyl-CoA_TE"/>
</dbReference>
<dbReference type="EMBL" id="QKOE01000005">
    <property type="protein sequence ID" value="PZA16747.1"/>
    <property type="molecule type" value="Genomic_DNA"/>
</dbReference>
<sequence>MIYERAKRIRFAHCDPAGIVFYPRYVELFNEVVEDWFAEGLGVDFHALHEEHRLGIPTVRLEVEYLAPSRYGDLLHFRLRVREIGNASLKLEIGAYAGEQLRVRGHLKVVMASAETLRPVPISDDFWRPRFAAFLNDAG</sequence>
<dbReference type="PANTHER" id="PTHR31793">
    <property type="entry name" value="4-HYDROXYBENZOYL-COA THIOESTERASE FAMILY MEMBER"/>
    <property type="match status" value="1"/>
</dbReference>
<dbReference type="AlphaFoldDB" id="A0A323UWC4"/>
<dbReference type="CDD" id="cd00586">
    <property type="entry name" value="4HBT"/>
    <property type="match status" value="1"/>
</dbReference>